<evidence type="ECO:0000313" key="3">
    <source>
        <dbReference type="EMBL" id="KAF9606241.1"/>
    </source>
</evidence>
<evidence type="ECO:0000256" key="1">
    <source>
        <dbReference type="ARBA" id="ARBA00005485"/>
    </source>
</evidence>
<sequence length="151" mass="17446">MVEAPNQLHHAAQDTEQIKSLALLADEAMLKAKEDGELLKRLKEVELEKAAKLEERRIAMEKDERAKEGKLAIEQELRKWRTDNKQRWRASDVGHGAKAKPNSHSQGIEKSDRARDRAEASIWSFRETITHCPKEPLELFIGNNRLTDERR</sequence>
<comment type="caution">
    <text evidence="3">The sequence shown here is derived from an EMBL/GenBank/DDBJ whole genome shotgun (WGS) entry which is preliminary data.</text>
</comment>
<gene>
    <name evidence="3" type="ORF">IFM89_024062</name>
</gene>
<accession>A0A835HV31</accession>
<evidence type="ECO:0000313" key="4">
    <source>
        <dbReference type="Proteomes" id="UP000631114"/>
    </source>
</evidence>
<feature type="region of interest" description="Disordered" evidence="2">
    <location>
        <begin position="84"/>
        <end position="115"/>
    </location>
</feature>
<dbReference type="Pfam" id="PF05701">
    <property type="entry name" value="WEMBL"/>
    <property type="match status" value="1"/>
</dbReference>
<comment type="similarity">
    <text evidence="1">Belongs to the WEB family.</text>
</comment>
<protein>
    <submittedName>
        <fullName evidence="3">Uncharacterized protein</fullName>
    </submittedName>
</protein>
<dbReference type="EMBL" id="JADFTS010000005">
    <property type="protein sequence ID" value="KAF9606241.1"/>
    <property type="molecule type" value="Genomic_DNA"/>
</dbReference>
<organism evidence="3 4">
    <name type="scientific">Coptis chinensis</name>
    <dbReference type="NCBI Taxonomy" id="261450"/>
    <lineage>
        <taxon>Eukaryota</taxon>
        <taxon>Viridiplantae</taxon>
        <taxon>Streptophyta</taxon>
        <taxon>Embryophyta</taxon>
        <taxon>Tracheophyta</taxon>
        <taxon>Spermatophyta</taxon>
        <taxon>Magnoliopsida</taxon>
        <taxon>Ranunculales</taxon>
        <taxon>Ranunculaceae</taxon>
        <taxon>Coptidoideae</taxon>
        <taxon>Coptis</taxon>
    </lineage>
</organism>
<name>A0A835HV31_9MAGN</name>
<reference evidence="3 4" key="1">
    <citation type="submission" date="2020-10" db="EMBL/GenBank/DDBJ databases">
        <title>The Coptis chinensis genome and diversification of protoberbering-type alkaloids.</title>
        <authorList>
            <person name="Wang B."/>
            <person name="Shu S."/>
            <person name="Song C."/>
            <person name="Liu Y."/>
        </authorList>
    </citation>
    <scope>NUCLEOTIDE SEQUENCE [LARGE SCALE GENOMIC DNA]</scope>
    <source>
        <strain evidence="3">HL-2020</strain>
        <tissue evidence="3">Leaf</tissue>
    </source>
</reference>
<keyword evidence="4" id="KW-1185">Reference proteome</keyword>
<dbReference type="InterPro" id="IPR008545">
    <property type="entry name" value="Web"/>
</dbReference>
<dbReference type="AlphaFoldDB" id="A0A835HV31"/>
<evidence type="ECO:0000256" key="2">
    <source>
        <dbReference type="SAM" id="MobiDB-lite"/>
    </source>
</evidence>
<dbReference type="Proteomes" id="UP000631114">
    <property type="component" value="Unassembled WGS sequence"/>
</dbReference>
<proteinExistence type="inferred from homology"/>